<feature type="domain" description="Transposable element P transposase-like RNase H" evidence="1">
    <location>
        <begin position="1"/>
        <end position="88"/>
    </location>
</feature>
<accession>A0A9J6FEE2</accession>
<name>A0A9J6FEE2_HAELO</name>
<dbReference type="AlphaFoldDB" id="A0A9J6FEE2"/>
<dbReference type="OMA" id="APHISKC"/>
<evidence type="ECO:0000259" key="1">
    <source>
        <dbReference type="Pfam" id="PF21787"/>
    </source>
</evidence>
<dbReference type="EMBL" id="JABSTR010000002">
    <property type="protein sequence ID" value="KAH9364614.1"/>
    <property type="molecule type" value="Genomic_DNA"/>
</dbReference>
<dbReference type="OrthoDB" id="7695767at2759"/>
<sequence length="225" mass="25710">MKVHRNVKFNEQTHKADRFVDYLDDQDSTTAADHALILMFVPLFHPWVQPIASFTTKNAAPGRVLASMVLEAVIQLHKQNATVVAFSVTGTFHVPVHKSEHPCIPDKRLYFLCYAPHISKCIRNHLLRHKFGMISENKVNFENYRELQKVESKQPLRVPKLTKEHVAPDNVKKINVITEFLCLVNVTEQNHITKETFMFASQVTTESLRVTLASVLDLIKGLLSE</sequence>
<gene>
    <name evidence="2" type="ORF">HPB48_012839</name>
</gene>
<reference evidence="2 3" key="1">
    <citation type="journal article" date="2020" name="Cell">
        <title>Large-Scale Comparative Analyses of Tick Genomes Elucidate Their Genetic Diversity and Vector Capacities.</title>
        <authorList>
            <consortium name="Tick Genome and Microbiome Consortium (TIGMIC)"/>
            <person name="Jia N."/>
            <person name="Wang J."/>
            <person name="Shi W."/>
            <person name="Du L."/>
            <person name="Sun Y."/>
            <person name="Zhan W."/>
            <person name="Jiang J.F."/>
            <person name="Wang Q."/>
            <person name="Zhang B."/>
            <person name="Ji P."/>
            <person name="Bell-Sakyi L."/>
            <person name="Cui X.M."/>
            <person name="Yuan T.T."/>
            <person name="Jiang B.G."/>
            <person name="Yang W.F."/>
            <person name="Lam T.T."/>
            <person name="Chang Q.C."/>
            <person name="Ding S.J."/>
            <person name="Wang X.J."/>
            <person name="Zhu J.G."/>
            <person name="Ruan X.D."/>
            <person name="Zhao L."/>
            <person name="Wei J.T."/>
            <person name="Ye R.Z."/>
            <person name="Que T.C."/>
            <person name="Du C.H."/>
            <person name="Zhou Y.H."/>
            <person name="Cheng J.X."/>
            <person name="Dai P.F."/>
            <person name="Guo W.B."/>
            <person name="Han X.H."/>
            <person name="Huang E.J."/>
            <person name="Li L.F."/>
            <person name="Wei W."/>
            <person name="Gao Y.C."/>
            <person name="Liu J.Z."/>
            <person name="Shao H.Z."/>
            <person name="Wang X."/>
            <person name="Wang C.C."/>
            <person name="Yang T.C."/>
            <person name="Huo Q.B."/>
            <person name="Li W."/>
            <person name="Chen H.Y."/>
            <person name="Chen S.E."/>
            <person name="Zhou L.G."/>
            <person name="Ni X.B."/>
            <person name="Tian J.H."/>
            <person name="Sheng Y."/>
            <person name="Liu T."/>
            <person name="Pan Y.S."/>
            <person name="Xia L.Y."/>
            <person name="Li J."/>
            <person name="Zhao F."/>
            <person name="Cao W.C."/>
        </authorList>
    </citation>
    <scope>NUCLEOTIDE SEQUENCE [LARGE SCALE GENOMIC DNA]</scope>
    <source>
        <strain evidence="2">HaeL-2018</strain>
    </source>
</reference>
<protein>
    <recommendedName>
        <fullName evidence="1">Transposable element P transposase-like RNase H domain-containing protein</fullName>
    </recommendedName>
</protein>
<comment type="caution">
    <text evidence="2">The sequence shown here is derived from an EMBL/GenBank/DDBJ whole genome shotgun (WGS) entry which is preliminary data.</text>
</comment>
<dbReference type="Pfam" id="PF21787">
    <property type="entry name" value="TNP-like_RNaseH_N"/>
    <property type="match status" value="1"/>
</dbReference>
<dbReference type="InterPro" id="IPR048365">
    <property type="entry name" value="TNP-like_RNaseH_N"/>
</dbReference>
<proteinExistence type="predicted"/>
<evidence type="ECO:0000313" key="3">
    <source>
        <dbReference type="Proteomes" id="UP000821853"/>
    </source>
</evidence>
<dbReference type="Proteomes" id="UP000821853">
    <property type="component" value="Chromosome 10"/>
</dbReference>
<keyword evidence="3" id="KW-1185">Reference proteome</keyword>
<dbReference type="VEuPathDB" id="VectorBase:HLOH_050661"/>
<evidence type="ECO:0000313" key="2">
    <source>
        <dbReference type="EMBL" id="KAH9364614.1"/>
    </source>
</evidence>
<organism evidence="2 3">
    <name type="scientific">Haemaphysalis longicornis</name>
    <name type="common">Bush tick</name>
    <dbReference type="NCBI Taxonomy" id="44386"/>
    <lineage>
        <taxon>Eukaryota</taxon>
        <taxon>Metazoa</taxon>
        <taxon>Ecdysozoa</taxon>
        <taxon>Arthropoda</taxon>
        <taxon>Chelicerata</taxon>
        <taxon>Arachnida</taxon>
        <taxon>Acari</taxon>
        <taxon>Parasitiformes</taxon>
        <taxon>Ixodida</taxon>
        <taxon>Ixodoidea</taxon>
        <taxon>Ixodidae</taxon>
        <taxon>Haemaphysalinae</taxon>
        <taxon>Haemaphysalis</taxon>
    </lineage>
</organism>